<dbReference type="PANTHER" id="PTHR13947">
    <property type="entry name" value="GNAT FAMILY N-ACETYLTRANSFERASE"/>
    <property type="match status" value="1"/>
</dbReference>
<dbReference type="Proteomes" id="UP001524478">
    <property type="component" value="Unassembled WGS sequence"/>
</dbReference>
<dbReference type="InterPro" id="IPR050769">
    <property type="entry name" value="NAT_camello-type"/>
</dbReference>
<accession>A0ABT1SB97</accession>
<evidence type="ECO:0000256" key="1">
    <source>
        <dbReference type="ARBA" id="ARBA00022679"/>
    </source>
</evidence>
<proteinExistence type="predicted"/>
<dbReference type="InterPro" id="IPR016181">
    <property type="entry name" value="Acyl_CoA_acyltransferase"/>
</dbReference>
<dbReference type="Pfam" id="PF13673">
    <property type="entry name" value="Acetyltransf_10"/>
    <property type="match status" value="1"/>
</dbReference>
<comment type="caution">
    <text evidence="3">The sequence shown here is derived from an EMBL/GenBank/DDBJ whole genome shotgun (WGS) entry which is preliminary data.</text>
</comment>
<keyword evidence="1" id="KW-0808">Transferase</keyword>
<evidence type="ECO:0000313" key="3">
    <source>
        <dbReference type="EMBL" id="MCQ4923746.1"/>
    </source>
</evidence>
<protein>
    <submittedName>
        <fullName evidence="3">GNAT family N-acetyltransferase</fullName>
    </submittedName>
</protein>
<keyword evidence="4" id="KW-1185">Reference proteome</keyword>
<dbReference type="InterPro" id="IPR000182">
    <property type="entry name" value="GNAT_dom"/>
</dbReference>
<evidence type="ECO:0000259" key="2">
    <source>
        <dbReference type="PROSITE" id="PS51186"/>
    </source>
</evidence>
<dbReference type="CDD" id="cd04301">
    <property type="entry name" value="NAT_SF"/>
    <property type="match status" value="1"/>
</dbReference>
<dbReference type="PANTHER" id="PTHR13947:SF37">
    <property type="entry name" value="LD18367P"/>
    <property type="match status" value="1"/>
</dbReference>
<dbReference type="EMBL" id="JANGAC010000008">
    <property type="protein sequence ID" value="MCQ4923746.1"/>
    <property type="molecule type" value="Genomic_DNA"/>
</dbReference>
<dbReference type="RefSeq" id="WP_256311632.1">
    <property type="nucleotide sequence ID" value="NZ_JANGAC010000008.1"/>
</dbReference>
<sequence>MAEVIVHEMKYYGGKVNSDINVVNYSNEYYNDYRRICCDCFRNLSIATNQNPDSFYTQEEMNEKKSNVFIMFIDKEMVGSVEIHENIIDHLFVNPKYQNKGYGKKLLFFAINRLQEAGTDEITLFVADLNKEAVQLYLNNGFKCINTTIENWR</sequence>
<gene>
    <name evidence="3" type="ORF">NE686_11655</name>
</gene>
<evidence type="ECO:0000313" key="4">
    <source>
        <dbReference type="Proteomes" id="UP001524478"/>
    </source>
</evidence>
<name>A0ABT1SB97_9FIRM</name>
<dbReference type="PROSITE" id="PS51186">
    <property type="entry name" value="GNAT"/>
    <property type="match status" value="1"/>
</dbReference>
<feature type="domain" description="N-acetyltransferase" evidence="2">
    <location>
        <begin position="20"/>
        <end position="153"/>
    </location>
</feature>
<organism evidence="3 4">
    <name type="scientific">Tissierella carlieri</name>
    <dbReference type="NCBI Taxonomy" id="689904"/>
    <lineage>
        <taxon>Bacteria</taxon>
        <taxon>Bacillati</taxon>
        <taxon>Bacillota</taxon>
        <taxon>Tissierellia</taxon>
        <taxon>Tissierellales</taxon>
        <taxon>Tissierellaceae</taxon>
        <taxon>Tissierella</taxon>
    </lineage>
</organism>
<dbReference type="Gene3D" id="3.40.630.30">
    <property type="match status" value="1"/>
</dbReference>
<dbReference type="SUPFAM" id="SSF55729">
    <property type="entry name" value="Acyl-CoA N-acyltransferases (Nat)"/>
    <property type="match status" value="1"/>
</dbReference>
<reference evidence="3 4" key="1">
    <citation type="submission" date="2022-06" db="EMBL/GenBank/DDBJ databases">
        <title>Isolation of gut microbiota from human fecal samples.</title>
        <authorList>
            <person name="Pamer E.G."/>
            <person name="Barat B."/>
            <person name="Waligurski E."/>
            <person name="Medina S."/>
            <person name="Paddock L."/>
            <person name="Mostad J."/>
        </authorList>
    </citation>
    <scope>NUCLEOTIDE SEQUENCE [LARGE SCALE GENOMIC DNA]</scope>
    <source>
        <strain evidence="3 4">DFI.7.95</strain>
    </source>
</reference>